<dbReference type="EMBL" id="GG698483">
    <property type="protein sequence ID" value="EGD94356.1"/>
    <property type="molecule type" value="Genomic_DNA"/>
</dbReference>
<reference evidence="2" key="1">
    <citation type="journal article" date="2012" name="MBio">
        <title>Comparative genome analysis of Trichophyton rubrum and related dermatophytes reveals candidate genes involved in infection.</title>
        <authorList>
            <person name="Martinez D.A."/>
            <person name="Oliver B.G."/>
            <person name="Graeser Y."/>
            <person name="Goldberg J.M."/>
            <person name="Li W."/>
            <person name="Martinez-Rossi N.M."/>
            <person name="Monod M."/>
            <person name="Shelest E."/>
            <person name="Barton R.C."/>
            <person name="Birch E."/>
            <person name="Brakhage A.A."/>
            <person name="Chen Z."/>
            <person name="Gurr S.J."/>
            <person name="Heiman D."/>
            <person name="Heitman J."/>
            <person name="Kosti I."/>
            <person name="Rossi A."/>
            <person name="Saif S."/>
            <person name="Samalova M."/>
            <person name="Saunders C.W."/>
            <person name="Shea T."/>
            <person name="Summerbell R.C."/>
            <person name="Xu J."/>
            <person name="Young S."/>
            <person name="Zeng Q."/>
            <person name="Birren B.W."/>
            <person name="Cuomo C.A."/>
            <person name="White T.C."/>
        </authorList>
    </citation>
    <scope>NUCLEOTIDE SEQUENCE [LARGE SCALE GENOMIC DNA]</scope>
    <source>
        <strain evidence="2">CBS 112818</strain>
    </source>
</reference>
<proteinExistence type="predicted"/>
<gene>
    <name evidence="1" type="ORF">TESG_01876</name>
</gene>
<organism evidence="1 2">
    <name type="scientific">Trichophyton tonsurans (strain CBS 112818)</name>
    <name type="common">Scalp ringworm fungus</name>
    <dbReference type="NCBI Taxonomy" id="647933"/>
    <lineage>
        <taxon>Eukaryota</taxon>
        <taxon>Fungi</taxon>
        <taxon>Dikarya</taxon>
        <taxon>Ascomycota</taxon>
        <taxon>Pezizomycotina</taxon>
        <taxon>Eurotiomycetes</taxon>
        <taxon>Eurotiomycetidae</taxon>
        <taxon>Onygenales</taxon>
        <taxon>Arthrodermataceae</taxon>
        <taxon>Trichophyton</taxon>
    </lineage>
</organism>
<name>F2RSQ7_TRIT1</name>
<evidence type="ECO:0000313" key="1">
    <source>
        <dbReference type="EMBL" id="EGD94356.1"/>
    </source>
</evidence>
<sequence>MLRDLLFSHIRKGVSIVLEQHTLLLTSQTAAKVRARKRKPGTMWPAIEEISVISSASCSLADPNYNAAGKGSGKSQDNLVLMNQIARVFNGNAQMKHSEMIKNALEPNRTDYDRVDCKE</sequence>
<accession>F2RSQ7</accession>
<dbReference type="AlphaFoldDB" id="F2RSQ7"/>
<protein>
    <submittedName>
        <fullName evidence="1">Uncharacterized protein</fullName>
    </submittedName>
</protein>
<dbReference type="HOGENOM" id="CLU_2063182_0_0_1"/>
<keyword evidence="2" id="KW-1185">Reference proteome</keyword>
<dbReference type="Proteomes" id="UP000009172">
    <property type="component" value="Unassembled WGS sequence"/>
</dbReference>
<evidence type="ECO:0000313" key="2">
    <source>
        <dbReference type="Proteomes" id="UP000009172"/>
    </source>
</evidence>